<evidence type="ECO:0000256" key="3">
    <source>
        <dbReference type="ARBA" id="ARBA00022771"/>
    </source>
</evidence>
<gene>
    <name evidence="9" type="ORF">EJB05_56989</name>
</gene>
<evidence type="ECO:0000256" key="7">
    <source>
        <dbReference type="SAM" id="MobiDB-lite"/>
    </source>
</evidence>
<evidence type="ECO:0000256" key="1">
    <source>
        <dbReference type="ARBA" id="ARBA00005889"/>
    </source>
</evidence>
<evidence type="ECO:0000256" key="6">
    <source>
        <dbReference type="RuleBase" id="RU367018"/>
    </source>
</evidence>
<dbReference type="AlphaFoldDB" id="A0A5J9SHL0"/>
<reference evidence="9 10" key="1">
    <citation type="journal article" date="2019" name="Sci. Rep.">
        <title>A high-quality genome of Eragrostis curvula grass provides insights into Poaceae evolution and supports new strategies to enhance forage quality.</title>
        <authorList>
            <person name="Carballo J."/>
            <person name="Santos B.A.C.M."/>
            <person name="Zappacosta D."/>
            <person name="Garbus I."/>
            <person name="Selva J.P."/>
            <person name="Gallo C.A."/>
            <person name="Diaz A."/>
            <person name="Albertini E."/>
            <person name="Caccamo M."/>
            <person name="Echenique V."/>
        </authorList>
    </citation>
    <scope>NUCLEOTIDE SEQUENCE [LARGE SCALE GENOMIC DNA]</scope>
    <source>
        <strain evidence="10">cv. Victoria</strain>
        <tissue evidence="9">Leaf</tissue>
    </source>
</reference>
<dbReference type="Pfam" id="PF04434">
    <property type="entry name" value="SWIM"/>
    <property type="match status" value="1"/>
</dbReference>
<name>A0A5J9SHL0_9POAL</name>
<keyword evidence="3 5" id="KW-0863">Zinc-finger</keyword>
<keyword evidence="6" id="KW-0539">Nucleus</keyword>
<dbReference type="InterPro" id="IPR004330">
    <property type="entry name" value="FAR1_DNA_bnd_dom"/>
</dbReference>
<comment type="caution">
    <text evidence="9">The sequence shown here is derived from an EMBL/GenBank/DDBJ whole genome shotgun (WGS) entry which is preliminary data.</text>
</comment>
<feature type="domain" description="SWIM-type" evidence="8">
    <location>
        <begin position="561"/>
        <end position="597"/>
    </location>
</feature>
<dbReference type="Pfam" id="PF03101">
    <property type="entry name" value="FAR1"/>
    <property type="match status" value="1"/>
</dbReference>
<feature type="region of interest" description="Disordered" evidence="7">
    <location>
        <begin position="1"/>
        <end position="48"/>
    </location>
</feature>
<comment type="subcellular location">
    <subcellularLocation>
        <location evidence="6">Nucleus</location>
    </subcellularLocation>
</comment>
<keyword evidence="4 6" id="KW-0862">Zinc</keyword>
<evidence type="ECO:0000256" key="4">
    <source>
        <dbReference type="ARBA" id="ARBA00022833"/>
    </source>
</evidence>
<dbReference type="SMART" id="SM00575">
    <property type="entry name" value="ZnF_PMZ"/>
    <property type="match status" value="1"/>
</dbReference>
<keyword evidence="2 6" id="KW-0479">Metal-binding</keyword>
<dbReference type="GO" id="GO:0008270">
    <property type="term" value="F:zinc ion binding"/>
    <property type="evidence" value="ECO:0007669"/>
    <property type="project" value="UniProtKB-UniRule"/>
</dbReference>
<dbReference type="PROSITE" id="PS50966">
    <property type="entry name" value="ZF_SWIM"/>
    <property type="match status" value="1"/>
</dbReference>
<evidence type="ECO:0000313" key="10">
    <source>
        <dbReference type="Proteomes" id="UP000324897"/>
    </source>
</evidence>
<accession>A0A5J9SHL0</accession>
<dbReference type="PANTHER" id="PTHR31669">
    <property type="entry name" value="PROTEIN FAR1-RELATED SEQUENCE 10-RELATED"/>
    <property type="match status" value="1"/>
</dbReference>
<dbReference type="GO" id="GO:0006355">
    <property type="term" value="P:regulation of DNA-templated transcription"/>
    <property type="evidence" value="ECO:0007669"/>
    <property type="project" value="UniProtKB-UniRule"/>
</dbReference>
<dbReference type="GO" id="GO:0005634">
    <property type="term" value="C:nucleus"/>
    <property type="evidence" value="ECO:0007669"/>
    <property type="project" value="UniProtKB-SubCell"/>
</dbReference>
<feature type="non-terminal residue" evidence="9">
    <location>
        <position position="1"/>
    </location>
</feature>
<evidence type="ECO:0000259" key="8">
    <source>
        <dbReference type="PROSITE" id="PS50966"/>
    </source>
</evidence>
<feature type="region of interest" description="Disordered" evidence="7">
    <location>
        <begin position="743"/>
        <end position="825"/>
    </location>
</feature>
<feature type="compositionally biased region" description="Polar residues" evidence="7">
    <location>
        <begin position="804"/>
        <end position="825"/>
    </location>
</feature>
<dbReference type="InterPro" id="IPR031052">
    <property type="entry name" value="FHY3/FAR1"/>
</dbReference>
<protein>
    <recommendedName>
        <fullName evidence="6">Protein FAR1-RELATED SEQUENCE</fullName>
    </recommendedName>
</protein>
<dbReference type="Proteomes" id="UP000324897">
    <property type="component" value="Unassembled WGS sequence"/>
</dbReference>
<dbReference type="InterPro" id="IPR007527">
    <property type="entry name" value="Znf_SWIM"/>
</dbReference>
<evidence type="ECO:0000256" key="5">
    <source>
        <dbReference type="PROSITE-ProRule" id="PRU00325"/>
    </source>
</evidence>
<sequence length="825" mass="92241">LVPPRHGRRATPPPSPRHGRRTTLPPSPASSAPSAVRSGVLPRPRLPRQPRAPVSFLGLVSPYRRGSRAPHAFFAGLVRVSHLLRRPRLPRAPGLLRRTPSAARALPPSLSAAPHRLDAALRHLLLTRGVVNVAQHNICSCCSFPPCVATNLARIDPYVNAVAMAPDQMFDLNSEPVIEDGDDAYALLDNSFGMPQSVGQVPEVANPDEGHAASEGNNAESAGMTVPTASTMVGAVDVEEGVEVISTPNDPCVGMTFDTCEAKAAKNFYNSYARYKGFSTRIDNSKETKWAGGASRVKYVCHKAGVNKKEKTTTDGPITEKKGDTTRGKAIHKDFTQLHNQNHPGLSAHVRAETFDLFDEMKKQDPDFFYDYTLDKFRRVKHLFWIDGESRRQFPLYNDCISFDTTYCTNKYNMPCAPFIALALKSFRANGNEVAWLLMTLMSCMVMKARSEGFNAVLKRYVSPNNSLFKFVEQYIKIQHTIVGRQNELEFNTTVREPSFLTGHPMEQQMMGTNTRRLFNVFQVELKYTSSYFVRETDTPNVFDIVPYNVCEDPLYHSRTFWVRANPSEEEYECTCCKFSRDGVLCCHILKVFDKLVVRFVPARYIKQRWSMNHDEDGAEPQHEEMLGALGMTDAGKQAVRHHRVCNSFANITRPSVSIDDEYAVIVKHVEALQTELIQMQPLKLIRVEQLRIAHSETGQSVDDIIGVRFDRAFATRLEETILNCADQCCGKEGAHAECNDNTGDNLVPDDTPPIVKAPTVSPKDPPVTKKQGRPKEKRYRGLEFHAKKQKQGRPCGLCESTEHATTSCPSRPQRTSNLASLFGV</sequence>
<proteinExistence type="inferred from homology"/>
<evidence type="ECO:0000313" key="9">
    <source>
        <dbReference type="EMBL" id="TVT97755.1"/>
    </source>
</evidence>
<dbReference type="PANTHER" id="PTHR31669:SF296">
    <property type="entry name" value="PROTEIN FAR1-RELATED SEQUENCE"/>
    <property type="match status" value="1"/>
</dbReference>
<dbReference type="OrthoDB" id="2010933at2759"/>
<evidence type="ECO:0000256" key="2">
    <source>
        <dbReference type="ARBA" id="ARBA00022723"/>
    </source>
</evidence>
<comment type="similarity">
    <text evidence="1 6">Belongs to the FHY3/FAR1 family.</text>
</comment>
<organism evidence="9 10">
    <name type="scientific">Eragrostis curvula</name>
    <name type="common">weeping love grass</name>
    <dbReference type="NCBI Taxonomy" id="38414"/>
    <lineage>
        <taxon>Eukaryota</taxon>
        <taxon>Viridiplantae</taxon>
        <taxon>Streptophyta</taxon>
        <taxon>Embryophyta</taxon>
        <taxon>Tracheophyta</taxon>
        <taxon>Spermatophyta</taxon>
        <taxon>Magnoliopsida</taxon>
        <taxon>Liliopsida</taxon>
        <taxon>Poales</taxon>
        <taxon>Poaceae</taxon>
        <taxon>PACMAD clade</taxon>
        <taxon>Chloridoideae</taxon>
        <taxon>Eragrostideae</taxon>
        <taxon>Eragrostidinae</taxon>
        <taxon>Eragrostis</taxon>
    </lineage>
</organism>
<comment type="function">
    <text evidence="6">Putative transcription activator involved in regulating light control of development.</text>
</comment>
<keyword evidence="10" id="KW-1185">Reference proteome</keyword>
<dbReference type="InterPro" id="IPR006564">
    <property type="entry name" value="Znf_PMZ"/>
</dbReference>
<dbReference type="EMBL" id="RWGY01000947">
    <property type="protein sequence ID" value="TVT97755.1"/>
    <property type="molecule type" value="Genomic_DNA"/>
</dbReference>